<dbReference type="RefSeq" id="WP_078933106.1">
    <property type="nucleotide sequence ID" value="NZ_FUWG01000008.1"/>
</dbReference>
<proteinExistence type="predicted"/>
<organism evidence="1 2">
    <name type="scientific">Treponema porcinum</name>
    <dbReference type="NCBI Taxonomy" id="261392"/>
    <lineage>
        <taxon>Bacteria</taxon>
        <taxon>Pseudomonadati</taxon>
        <taxon>Spirochaetota</taxon>
        <taxon>Spirochaetia</taxon>
        <taxon>Spirochaetales</taxon>
        <taxon>Treponemataceae</taxon>
        <taxon>Treponema</taxon>
    </lineage>
</organism>
<dbReference type="Proteomes" id="UP000190423">
    <property type="component" value="Unassembled WGS sequence"/>
</dbReference>
<keyword evidence="2" id="KW-1185">Reference proteome</keyword>
<gene>
    <name evidence="1" type="ORF">SAMN02745149_01194</name>
</gene>
<evidence type="ECO:0008006" key="3">
    <source>
        <dbReference type="Google" id="ProtNLM"/>
    </source>
</evidence>
<reference evidence="1 2" key="1">
    <citation type="submission" date="2017-02" db="EMBL/GenBank/DDBJ databases">
        <authorList>
            <person name="Peterson S.W."/>
        </authorList>
    </citation>
    <scope>NUCLEOTIDE SEQUENCE [LARGE SCALE GENOMIC DNA]</scope>
    <source>
        <strain evidence="1 2">ATCC BAA-908</strain>
    </source>
</reference>
<sequence length="196" mass="22651">MEETENMKHFTGRELPDNALKASMADGTPYVLPPWRVNDIILLAIETLSDVDYYRDDFDYKKMIREQGIKIKKFSAFSPDNLEKFRKISLSRWEEGICALFPHPVTGEQCRMIAYNENRNSIECMQIVFHEYAHIKLHHTQQSINGEVEATCFALAMTIFLLLEQLFHVGRTVVNAAGKPFLVQTIRNAIKQKEVV</sequence>
<accession>A0A1T4KJ10</accession>
<protein>
    <recommendedName>
        <fullName evidence="3">IrrE N-terminal-like domain-containing protein</fullName>
    </recommendedName>
</protein>
<dbReference type="GeneID" id="78316493"/>
<dbReference type="AlphaFoldDB" id="A0A1T4KJ10"/>
<dbReference type="OrthoDB" id="9836182at2"/>
<evidence type="ECO:0000313" key="1">
    <source>
        <dbReference type="EMBL" id="SJZ42355.1"/>
    </source>
</evidence>
<evidence type="ECO:0000313" key="2">
    <source>
        <dbReference type="Proteomes" id="UP000190423"/>
    </source>
</evidence>
<dbReference type="EMBL" id="FUWG01000008">
    <property type="protein sequence ID" value="SJZ42355.1"/>
    <property type="molecule type" value="Genomic_DNA"/>
</dbReference>
<name>A0A1T4KJ10_TREPO</name>
<dbReference type="STRING" id="261392.SAMN02745149_01194"/>